<dbReference type="InterPro" id="IPR051404">
    <property type="entry name" value="TA_system_antitoxin"/>
</dbReference>
<dbReference type="Gene3D" id="1.10.1220.10">
    <property type="entry name" value="Met repressor-like"/>
    <property type="match status" value="1"/>
</dbReference>
<evidence type="ECO:0000313" key="1">
    <source>
        <dbReference type="EMBL" id="QHX42518.1"/>
    </source>
</evidence>
<dbReference type="Pfam" id="PF05534">
    <property type="entry name" value="HicB"/>
    <property type="match status" value="1"/>
</dbReference>
<dbReference type="Gene3D" id="3.30.160.250">
    <property type="match status" value="1"/>
</dbReference>
<dbReference type="InterPro" id="IPR035069">
    <property type="entry name" value="TTHA1013/TTHA0281-like"/>
</dbReference>
<dbReference type="Proteomes" id="UP000464374">
    <property type="component" value="Chromosome"/>
</dbReference>
<evidence type="ECO:0000313" key="2">
    <source>
        <dbReference type="Proteomes" id="UP000464374"/>
    </source>
</evidence>
<dbReference type="InterPro" id="IPR010985">
    <property type="entry name" value="Ribbon_hlx_hlx"/>
</dbReference>
<dbReference type="RefSeq" id="WP_162662470.1">
    <property type="nucleotide sequence ID" value="NZ_CP048020.1"/>
</dbReference>
<proteinExistence type="predicted"/>
<dbReference type="SUPFAM" id="SSF47598">
    <property type="entry name" value="Ribbon-helix-helix"/>
    <property type="match status" value="1"/>
</dbReference>
<dbReference type="InterPro" id="IPR013321">
    <property type="entry name" value="Arc_rbn_hlx_hlx"/>
</dbReference>
<dbReference type="SUPFAM" id="SSF143100">
    <property type="entry name" value="TTHA1013/TTHA0281-like"/>
    <property type="match status" value="1"/>
</dbReference>
<organism evidence="1 2">
    <name type="scientific">Treponema vincentii</name>
    <dbReference type="NCBI Taxonomy" id="69710"/>
    <lineage>
        <taxon>Bacteria</taxon>
        <taxon>Pseudomonadati</taxon>
        <taxon>Spirochaetota</taxon>
        <taxon>Spirochaetia</taxon>
        <taxon>Spirochaetales</taxon>
        <taxon>Treponemataceae</taxon>
        <taxon>Treponema</taxon>
    </lineage>
</organism>
<dbReference type="PANTHER" id="PTHR34504">
    <property type="entry name" value="ANTITOXIN HICB"/>
    <property type="match status" value="1"/>
</dbReference>
<dbReference type="InterPro" id="IPR008651">
    <property type="entry name" value="Uncharacterised_HicB"/>
</dbReference>
<name>A0A6P1XYD6_9SPIR</name>
<dbReference type="AlphaFoldDB" id="A0A6P1XYD6"/>
<protein>
    <submittedName>
        <fullName evidence="1">Toxin-antitoxin system HicB family antitoxin</fullName>
    </submittedName>
</protein>
<dbReference type="KEGG" id="trz:GWP43_02595"/>
<dbReference type="PANTHER" id="PTHR34504:SF2">
    <property type="entry name" value="UPF0150 PROTEIN SSL0259"/>
    <property type="match status" value="1"/>
</dbReference>
<gene>
    <name evidence="1" type="ORF">GWP43_02595</name>
</gene>
<dbReference type="EMBL" id="CP048020">
    <property type="protein sequence ID" value="QHX42518.1"/>
    <property type="molecule type" value="Genomic_DNA"/>
</dbReference>
<dbReference type="GO" id="GO:0006355">
    <property type="term" value="P:regulation of DNA-templated transcription"/>
    <property type="evidence" value="ECO:0007669"/>
    <property type="project" value="InterPro"/>
</dbReference>
<accession>A0A6P1XYD6</accession>
<sequence>MKTIDEYMKMPYKLEIIPDSEESGFVASYPDLPGCITCGSTIPDAVNNAEDAKKEWLLAAIEENIEIAEPKSADYYSGQFKLRIPKSLHKTLAEDSKKEGVSMNQYCVYLLAKNSEKEHILSQEQTVFV</sequence>
<reference evidence="1 2" key="1">
    <citation type="submission" date="2020-01" db="EMBL/GenBank/DDBJ databases">
        <title>Complete genome sequence of a human oral phylogroup 1 Treponema sp. strain ATCC 700766, originally isolated from periodontitis dental plaque.</title>
        <authorList>
            <person name="Chan Y."/>
            <person name="Huo Y.-B."/>
            <person name="Yu X.-L."/>
            <person name="Zeng H."/>
            <person name="Leung W.-K."/>
            <person name="Watt R.M."/>
        </authorList>
    </citation>
    <scope>NUCLEOTIDE SEQUENCE [LARGE SCALE GENOMIC DNA]</scope>
    <source>
        <strain evidence="1 2">OMZ 804</strain>
    </source>
</reference>